<dbReference type="Proteomes" id="UP000779900">
    <property type="component" value="Unassembled WGS sequence"/>
</dbReference>
<organism evidence="2 3">
    <name type="scientific">candidate division WOR-3 bacterium</name>
    <dbReference type="NCBI Taxonomy" id="2052148"/>
    <lineage>
        <taxon>Bacteria</taxon>
        <taxon>Bacteria division WOR-3</taxon>
    </lineage>
</organism>
<comment type="caution">
    <text evidence="2">The sequence shown here is derived from an EMBL/GenBank/DDBJ whole genome shotgun (WGS) entry which is preliminary data.</text>
</comment>
<keyword evidence="1" id="KW-0472">Membrane</keyword>
<keyword evidence="1" id="KW-1133">Transmembrane helix</keyword>
<name>A0A938BR99_UNCW3</name>
<accession>A0A938BR99</accession>
<gene>
    <name evidence="2" type="ORF">FJY68_14005</name>
</gene>
<sequence length="101" mass="11258">MTRKTLLKNIRKLRVSDRVKEELARLAAKSKKLVETMLLFLRRHRQLAESLLLGAIVAFLLTQIPVLGHFLGLCALVTSGAIGLMREMNETLKSTFGLSPA</sequence>
<dbReference type="AlphaFoldDB" id="A0A938BR99"/>
<proteinExistence type="predicted"/>
<feature type="transmembrane region" description="Helical" evidence="1">
    <location>
        <begin position="47"/>
        <end position="64"/>
    </location>
</feature>
<reference evidence="2" key="1">
    <citation type="submission" date="2019-03" db="EMBL/GenBank/DDBJ databases">
        <title>Lake Tanganyika Metagenome-Assembled Genomes (MAGs).</title>
        <authorList>
            <person name="Tran P."/>
        </authorList>
    </citation>
    <scope>NUCLEOTIDE SEQUENCE</scope>
    <source>
        <strain evidence="2">K_DeepCast_150m_m2_040</strain>
    </source>
</reference>
<dbReference type="EMBL" id="VGIR01000178">
    <property type="protein sequence ID" value="MBM3332936.1"/>
    <property type="molecule type" value="Genomic_DNA"/>
</dbReference>
<evidence type="ECO:0000313" key="2">
    <source>
        <dbReference type="EMBL" id="MBM3332936.1"/>
    </source>
</evidence>
<keyword evidence="1" id="KW-0812">Transmembrane</keyword>
<evidence type="ECO:0000256" key="1">
    <source>
        <dbReference type="SAM" id="Phobius"/>
    </source>
</evidence>
<evidence type="ECO:0000313" key="3">
    <source>
        <dbReference type="Proteomes" id="UP000779900"/>
    </source>
</evidence>
<protein>
    <submittedName>
        <fullName evidence="2">Uncharacterized protein</fullName>
    </submittedName>
</protein>